<dbReference type="OrthoDB" id="3946750at2759"/>
<dbReference type="AlphaFoldDB" id="A0A074Z1Y7"/>
<dbReference type="GeneID" id="25362015"/>
<feature type="region of interest" description="Disordered" evidence="2">
    <location>
        <begin position="45"/>
        <end position="66"/>
    </location>
</feature>
<dbReference type="RefSeq" id="XP_013348842.1">
    <property type="nucleotide sequence ID" value="XM_013493388.1"/>
</dbReference>
<protein>
    <submittedName>
        <fullName evidence="3">Uncharacterized protein</fullName>
    </submittedName>
</protein>
<feature type="compositionally biased region" description="Polar residues" evidence="2">
    <location>
        <begin position="48"/>
        <end position="62"/>
    </location>
</feature>
<feature type="region of interest" description="Disordered" evidence="2">
    <location>
        <begin position="517"/>
        <end position="536"/>
    </location>
</feature>
<keyword evidence="1" id="KW-0175">Coiled coil</keyword>
<feature type="region of interest" description="Disordered" evidence="2">
    <location>
        <begin position="345"/>
        <end position="375"/>
    </location>
</feature>
<keyword evidence="4" id="KW-1185">Reference proteome</keyword>
<dbReference type="EMBL" id="KL584749">
    <property type="protein sequence ID" value="KER00348.1"/>
    <property type="molecule type" value="Genomic_DNA"/>
</dbReference>
<dbReference type="STRING" id="1043005.A0A074Z1Y7"/>
<feature type="compositionally biased region" description="Basic and acidic residues" evidence="2">
    <location>
        <begin position="351"/>
        <end position="375"/>
    </location>
</feature>
<evidence type="ECO:0000256" key="1">
    <source>
        <dbReference type="SAM" id="Coils"/>
    </source>
</evidence>
<evidence type="ECO:0000313" key="3">
    <source>
        <dbReference type="EMBL" id="KER00348.1"/>
    </source>
</evidence>
<dbReference type="Proteomes" id="UP000030641">
    <property type="component" value="Unassembled WGS sequence"/>
</dbReference>
<proteinExistence type="predicted"/>
<dbReference type="HOGENOM" id="CLU_458525_0_0_1"/>
<accession>A0A074Z1Y7</accession>
<gene>
    <name evidence="3" type="ORF">AUEXF2481DRAFT_130197</name>
</gene>
<feature type="coiled-coil region" evidence="1">
    <location>
        <begin position="191"/>
        <end position="225"/>
    </location>
</feature>
<sequence length="595" mass="67557">MPFLRQAQGLKLRAYPLPLLNNAIIYPSTTRHASHWNKQKRSRVVQDAQAQVPSNHNESASGKRQKHFRKFNTPDFLYQDTDAASGKSGRFTQFSSVKLHASHNPGLNPSVEASCTSWDSKTTTTSNTIYDPISGRMIPAIIPTRDGQDDQSINQVHHKPTVVSQLPKDDRAAANTPTMNASFTEDFEQTYETERDELNATRRHLDALREQIQILERQTHQQMTRPDHVVAVERPAVFEHGWDNKPKGLETNFEHEKEACRHGKMDPLEQEMAALNKTPTQEIHDDHSVAPSGMETLFAKEQHARGTSHMSSLEQELAAMNTTPLPLDDGYSPSPQGLETLFRQEQQETNTGKRESLETEIGKTDAAHGKSDHTDRVAKKSIGLEAMYKREQQGSPERLERELEHMASDLAVRESHDACSTVPTGLQTNFEKETTETPFKDIEHELHDHIQARSLKDDILVNLGGMQTLWRREQEDVARGTVRSLEQEIQARQQPSMSATESDLAPFGMETHFRNETKDTENHKTKSLEEEVNREVQAQEKKNTMLGKRQSLENGRSFISRRWLLACTHRHGRTFRKRDQGRIGYPRSGLEGHAG</sequence>
<name>A0A074Z1Y7_AURSE</name>
<evidence type="ECO:0000313" key="4">
    <source>
        <dbReference type="Proteomes" id="UP000030641"/>
    </source>
</evidence>
<organism evidence="3 4">
    <name type="scientific">Aureobasidium subglaciale (strain EXF-2481)</name>
    <name type="common">Aureobasidium pullulans var. subglaciale</name>
    <dbReference type="NCBI Taxonomy" id="1043005"/>
    <lineage>
        <taxon>Eukaryota</taxon>
        <taxon>Fungi</taxon>
        <taxon>Dikarya</taxon>
        <taxon>Ascomycota</taxon>
        <taxon>Pezizomycotina</taxon>
        <taxon>Dothideomycetes</taxon>
        <taxon>Dothideomycetidae</taxon>
        <taxon>Dothideales</taxon>
        <taxon>Saccotheciaceae</taxon>
        <taxon>Aureobasidium</taxon>
    </lineage>
</organism>
<evidence type="ECO:0000256" key="2">
    <source>
        <dbReference type="SAM" id="MobiDB-lite"/>
    </source>
</evidence>
<dbReference type="InParanoid" id="A0A074Z1Y7"/>
<reference evidence="3 4" key="1">
    <citation type="journal article" date="2014" name="BMC Genomics">
        <title>Genome sequencing of four Aureobasidium pullulans varieties: biotechnological potential, stress tolerance, and description of new species.</title>
        <authorList>
            <person name="Gostin Ar C."/>
            <person name="Ohm R.A."/>
            <person name="Kogej T."/>
            <person name="Sonjak S."/>
            <person name="Turk M."/>
            <person name="Zajc J."/>
            <person name="Zalar P."/>
            <person name="Grube M."/>
            <person name="Sun H."/>
            <person name="Han J."/>
            <person name="Sharma A."/>
            <person name="Chiniquy J."/>
            <person name="Ngan C.Y."/>
            <person name="Lipzen A."/>
            <person name="Barry K."/>
            <person name="Grigoriev I.V."/>
            <person name="Gunde-Cimerman N."/>
        </authorList>
    </citation>
    <scope>NUCLEOTIDE SEQUENCE [LARGE SCALE GENOMIC DNA]</scope>
    <source>
        <strain evidence="3 4">EXF-2481</strain>
    </source>
</reference>